<gene>
    <name evidence="2" type="ORF">LZC95_44745</name>
</gene>
<proteinExistence type="predicted"/>
<keyword evidence="1" id="KW-1133">Transmembrane helix</keyword>
<feature type="transmembrane region" description="Helical" evidence="1">
    <location>
        <begin position="123"/>
        <end position="145"/>
    </location>
</feature>
<feature type="transmembrane region" description="Helical" evidence="1">
    <location>
        <begin position="83"/>
        <end position="103"/>
    </location>
</feature>
<evidence type="ECO:0000256" key="1">
    <source>
        <dbReference type="SAM" id="Phobius"/>
    </source>
</evidence>
<keyword evidence="1" id="KW-0472">Membrane</keyword>
<evidence type="ECO:0000313" key="2">
    <source>
        <dbReference type="EMBL" id="WXA93549.1"/>
    </source>
</evidence>
<dbReference type="EMBL" id="CP089982">
    <property type="protein sequence ID" value="WXA93549.1"/>
    <property type="molecule type" value="Genomic_DNA"/>
</dbReference>
<sequence length="149" mass="15661">MDRRKLSAVAADVALPCGFFPLFETWSPTFRVTEIAPYMLGLQFVAVFITMILATTAHPNRQETSDGTGVSFGLVVRSTPWRATALCIAASLGAVAAILDGSGGEFSMGLESFVGRPDRVRCVLAVCGAGHATALAIALSARALVRKMA</sequence>
<reference evidence="2 3" key="1">
    <citation type="submission" date="2021-12" db="EMBL/GenBank/DDBJ databases">
        <title>Discovery of the Pendulisporaceae a myxobacterial family with distinct sporulation behavior and unique specialized metabolism.</title>
        <authorList>
            <person name="Garcia R."/>
            <person name="Popoff A."/>
            <person name="Bader C.D."/>
            <person name="Loehr J."/>
            <person name="Walesch S."/>
            <person name="Walt C."/>
            <person name="Boldt J."/>
            <person name="Bunk B."/>
            <person name="Haeckl F.J.F.P.J."/>
            <person name="Gunesch A.P."/>
            <person name="Birkelbach J."/>
            <person name="Nuebel U."/>
            <person name="Pietschmann T."/>
            <person name="Bach T."/>
            <person name="Mueller R."/>
        </authorList>
    </citation>
    <scope>NUCLEOTIDE SEQUENCE [LARGE SCALE GENOMIC DNA]</scope>
    <source>
        <strain evidence="2 3">MSr12523</strain>
    </source>
</reference>
<protein>
    <submittedName>
        <fullName evidence="2">Uncharacterized protein</fullName>
    </submittedName>
</protein>
<feature type="transmembrane region" description="Helical" evidence="1">
    <location>
        <begin position="35"/>
        <end position="54"/>
    </location>
</feature>
<keyword evidence="3" id="KW-1185">Reference proteome</keyword>
<dbReference type="RefSeq" id="WP_394844149.1">
    <property type="nucleotide sequence ID" value="NZ_CP089982.1"/>
</dbReference>
<accession>A0ABZ2K9N4</accession>
<keyword evidence="1" id="KW-0812">Transmembrane</keyword>
<name>A0ABZ2K9N4_9BACT</name>
<evidence type="ECO:0000313" key="3">
    <source>
        <dbReference type="Proteomes" id="UP001379533"/>
    </source>
</evidence>
<organism evidence="2 3">
    <name type="scientific">Pendulispora brunnea</name>
    <dbReference type="NCBI Taxonomy" id="2905690"/>
    <lineage>
        <taxon>Bacteria</taxon>
        <taxon>Pseudomonadati</taxon>
        <taxon>Myxococcota</taxon>
        <taxon>Myxococcia</taxon>
        <taxon>Myxococcales</taxon>
        <taxon>Sorangiineae</taxon>
        <taxon>Pendulisporaceae</taxon>
        <taxon>Pendulispora</taxon>
    </lineage>
</organism>
<dbReference type="Proteomes" id="UP001379533">
    <property type="component" value="Chromosome"/>
</dbReference>